<feature type="region of interest" description="Disordered" evidence="9">
    <location>
        <begin position="177"/>
        <end position="222"/>
    </location>
</feature>
<dbReference type="AlphaFoldDB" id="A0A0D2A0B9"/>
<dbReference type="Gene3D" id="3.40.50.300">
    <property type="entry name" value="P-loop containing nucleotide triphosphate hydrolases"/>
    <property type="match status" value="1"/>
</dbReference>
<dbReference type="SMART" id="SM00382">
    <property type="entry name" value="AAA"/>
    <property type="match status" value="1"/>
</dbReference>
<dbReference type="HOGENOM" id="CLU_000604_6_3_1"/>
<dbReference type="GO" id="GO:0140359">
    <property type="term" value="F:ABC-type transporter activity"/>
    <property type="evidence" value="ECO:0007669"/>
    <property type="project" value="InterPro"/>
</dbReference>
<comment type="similarity">
    <text evidence="8">Belongs to the ABC transporter superfamily. ABCB family. Heavy Metal importer (TC 3.A.1.210) subfamily.</text>
</comment>
<evidence type="ECO:0000256" key="4">
    <source>
        <dbReference type="ARBA" id="ARBA00022741"/>
    </source>
</evidence>
<dbReference type="GeneID" id="27316548"/>
<dbReference type="InterPro" id="IPR003439">
    <property type="entry name" value="ABC_transporter-like_ATP-bd"/>
</dbReference>
<accession>A0A0D2A0B9</accession>
<dbReference type="PROSITE" id="PS50929">
    <property type="entry name" value="ABC_TM1F"/>
    <property type="match status" value="1"/>
</dbReference>
<dbReference type="SUPFAM" id="SSF90123">
    <property type="entry name" value="ABC transporter transmembrane region"/>
    <property type="match status" value="1"/>
</dbReference>
<dbReference type="FunFam" id="3.40.50.300:FF:000186">
    <property type="entry name" value="ATP-binding cassette sub-family B member 7, mitochondrial"/>
    <property type="match status" value="1"/>
</dbReference>
<reference evidence="13 14" key="1">
    <citation type="submission" date="2015-01" db="EMBL/GenBank/DDBJ databases">
        <title>The Genome Sequence of Ochroconis gallopava CBS43764.</title>
        <authorList>
            <consortium name="The Broad Institute Genomics Platform"/>
            <person name="Cuomo C."/>
            <person name="de Hoog S."/>
            <person name="Gorbushina A."/>
            <person name="Stielow B."/>
            <person name="Teixiera M."/>
            <person name="Abouelleil A."/>
            <person name="Chapman S.B."/>
            <person name="Priest M."/>
            <person name="Young S.K."/>
            <person name="Wortman J."/>
            <person name="Nusbaum C."/>
            <person name="Birren B."/>
        </authorList>
    </citation>
    <scope>NUCLEOTIDE SEQUENCE [LARGE SCALE GENOMIC DNA]</scope>
    <source>
        <strain evidence="13 14">CBS 43764</strain>
    </source>
</reference>
<dbReference type="PROSITE" id="PS50893">
    <property type="entry name" value="ABC_TRANSPORTER_2"/>
    <property type="match status" value="1"/>
</dbReference>
<evidence type="ECO:0000256" key="9">
    <source>
        <dbReference type="SAM" id="MobiDB-lite"/>
    </source>
</evidence>
<dbReference type="GO" id="GO:0005524">
    <property type="term" value="F:ATP binding"/>
    <property type="evidence" value="ECO:0007669"/>
    <property type="project" value="UniProtKB-KW"/>
</dbReference>
<comment type="subcellular location">
    <subcellularLocation>
        <location evidence="1">Membrane</location>
        <topology evidence="1">Multi-pass membrane protein</topology>
    </subcellularLocation>
</comment>
<sequence>MAESMAAAELLEYLYPACMICSFCALLIFDWITLRTATTGDRPARGRRTALTLTCAVFLTYVGHVVLNLVQSLQRRALDIPEHRIVADLADMYVWGVLVAALATSETPAWDPFAAAWLLAFVFEAAVCGVAAPQTGGTTGFDVVRTVLQALRIGAVLMLLVNMLRIMRKTEEADLEEEAGPLLSETNGSASPRAYGATGNESQDDESEDGKDPDKAVKESQQRRLEANGGWWGYTKEFKIFIPYLVPFKNRKVQFCLVIIIIHMFLDRFVNVMVPRQLGIITDELARDYTVMPWRAVLLWVLLNWANSFASFGLISDIARTHLHNWSSSQIRQLAFRHVMSLSMDFHSNKDSGDLIKSIGQADSLNDLLETLFFQIVPVLLDVLIAFVYISHLFSPAMAVVFLIVGTMFVWTSVATTTMVRPKRRMYTEKSRAESKKMYECVSNWPTISYFNRAKFEEESYGRAVQDEMSAQLVYYVLSSLGYAVQYLIVFGGLLTVSMMAIFQISEGRKPIGSFVTLVMYWSSLMSPLHMITYHYRLISSATVDAERLLQLLQTQPTVKSDNAALPLKVTDGHVTFENVGFSYDERKETLKGLSFTVLPGQTVALVGETGGGKSTTLKLLFRFYDVTSGSISIDGQDLRSVTIDSLRQELGVVPQDPSLFNRTIMENVRYARLDATDEEVIAACQAAAVHDKIMTFPDKYQSKVGERGVKLSGGELQRIAIARVILKNPKIVLLDEATSAVDSSIEAQIQAAFKKLSAGRTTFVVAHRLSTIMDADLILVIDQGQIIERGTHEDLIRRGKKYCELWTKQTAAKDINARSDVMSNSEPPENVNSTDTAKKQSTACTNSPENLLVDVN</sequence>
<dbReference type="InterPro" id="IPR027417">
    <property type="entry name" value="P-loop_NTPase"/>
</dbReference>
<feature type="transmembrane region" description="Helical" evidence="10">
    <location>
        <begin position="397"/>
        <end position="420"/>
    </location>
</feature>
<dbReference type="STRING" id="253628.A0A0D2A0B9"/>
<protein>
    <recommendedName>
        <fullName evidence="15">ABC transporter domain-containing protein</fullName>
    </recommendedName>
</protein>
<dbReference type="InterPro" id="IPR011527">
    <property type="entry name" value="ABC1_TM_dom"/>
</dbReference>
<dbReference type="EMBL" id="KN847571">
    <property type="protein sequence ID" value="KIV99769.1"/>
    <property type="molecule type" value="Genomic_DNA"/>
</dbReference>
<dbReference type="PANTHER" id="PTHR24221">
    <property type="entry name" value="ATP-BINDING CASSETTE SUB-FAMILY B"/>
    <property type="match status" value="1"/>
</dbReference>
<dbReference type="InterPro" id="IPR036640">
    <property type="entry name" value="ABC1_TM_sf"/>
</dbReference>
<proteinExistence type="inferred from homology"/>
<feature type="transmembrane region" description="Helical" evidence="10">
    <location>
        <begin position="294"/>
        <end position="315"/>
    </location>
</feature>
<dbReference type="RefSeq" id="XP_016209639.1">
    <property type="nucleotide sequence ID" value="XM_016362497.1"/>
</dbReference>
<organism evidence="13 14">
    <name type="scientific">Verruconis gallopava</name>
    <dbReference type="NCBI Taxonomy" id="253628"/>
    <lineage>
        <taxon>Eukaryota</taxon>
        <taxon>Fungi</taxon>
        <taxon>Dikarya</taxon>
        <taxon>Ascomycota</taxon>
        <taxon>Pezizomycotina</taxon>
        <taxon>Dothideomycetes</taxon>
        <taxon>Pleosporomycetidae</taxon>
        <taxon>Venturiales</taxon>
        <taxon>Sympoventuriaceae</taxon>
        <taxon>Verruconis</taxon>
    </lineage>
</organism>
<feature type="domain" description="ABC transporter" evidence="11">
    <location>
        <begin position="575"/>
        <end position="809"/>
    </location>
</feature>
<dbReference type="GO" id="GO:0000041">
    <property type="term" value="P:transition metal ion transport"/>
    <property type="evidence" value="ECO:0007669"/>
    <property type="project" value="UniProtKB-ARBA"/>
</dbReference>
<dbReference type="FunCoup" id="A0A0D2A0B9">
    <property type="interactions" value="29"/>
</dbReference>
<keyword evidence="3 10" id="KW-0812">Transmembrane</keyword>
<dbReference type="PANTHER" id="PTHR24221:SF503">
    <property type="entry name" value="MITOCHONDRIAL POTASSIUM CHANNEL ATP-BINDING SUBUNIT"/>
    <property type="match status" value="1"/>
</dbReference>
<evidence type="ECO:0000256" key="1">
    <source>
        <dbReference type="ARBA" id="ARBA00004141"/>
    </source>
</evidence>
<feature type="transmembrane region" description="Helical" evidence="10">
    <location>
        <begin position="13"/>
        <end position="32"/>
    </location>
</feature>
<dbReference type="GO" id="GO:0016020">
    <property type="term" value="C:membrane"/>
    <property type="evidence" value="ECO:0007669"/>
    <property type="project" value="UniProtKB-SubCell"/>
</dbReference>
<evidence type="ECO:0000259" key="11">
    <source>
        <dbReference type="PROSITE" id="PS50893"/>
    </source>
</evidence>
<dbReference type="InParanoid" id="A0A0D2A0B9"/>
<evidence type="ECO:0000256" key="8">
    <source>
        <dbReference type="ARBA" id="ARBA00024363"/>
    </source>
</evidence>
<evidence type="ECO:0000256" key="5">
    <source>
        <dbReference type="ARBA" id="ARBA00022840"/>
    </source>
</evidence>
<feature type="transmembrane region" description="Helical" evidence="10">
    <location>
        <begin position="473"/>
        <end position="506"/>
    </location>
</feature>
<name>A0A0D2A0B9_9PEZI</name>
<dbReference type="Proteomes" id="UP000053259">
    <property type="component" value="Unassembled WGS sequence"/>
</dbReference>
<dbReference type="Gene3D" id="1.20.1560.10">
    <property type="entry name" value="ABC transporter type 1, transmembrane domain"/>
    <property type="match status" value="1"/>
</dbReference>
<feature type="transmembrane region" description="Helical" evidence="10">
    <location>
        <begin position="146"/>
        <end position="164"/>
    </location>
</feature>
<keyword evidence="14" id="KW-1185">Reference proteome</keyword>
<keyword evidence="7 10" id="KW-0472">Membrane</keyword>
<feature type="compositionally biased region" description="Basic and acidic residues" evidence="9">
    <location>
        <begin position="210"/>
        <end position="222"/>
    </location>
</feature>
<evidence type="ECO:0000259" key="12">
    <source>
        <dbReference type="PROSITE" id="PS50929"/>
    </source>
</evidence>
<evidence type="ECO:0008006" key="15">
    <source>
        <dbReference type="Google" id="ProtNLM"/>
    </source>
</evidence>
<feature type="transmembrane region" description="Helical" evidence="10">
    <location>
        <begin position="372"/>
        <end position="391"/>
    </location>
</feature>
<evidence type="ECO:0000313" key="13">
    <source>
        <dbReference type="EMBL" id="KIV99769.1"/>
    </source>
</evidence>
<evidence type="ECO:0000256" key="10">
    <source>
        <dbReference type="SAM" id="Phobius"/>
    </source>
</evidence>
<dbReference type="InterPro" id="IPR039421">
    <property type="entry name" value="Type_1_exporter"/>
</dbReference>
<evidence type="ECO:0000256" key="7">
    <source>
        <dbReference type="ARBA" id="ARBA00023136"/>
    </source>
</evidence>
<feature type="transmembrane region" description="Helical" evidence="10">
    <location>
        <begin position="115"/>
        <end position="134"/>
    </location>
</feature>
<dbReference type="PROSITE" id="PS00211">
    <property type="entry name" value="ABC_TRANSPORTER_1"/>
    <property type="match status" value="1"/>
</dbReference>
<keyword evidence="2" id="KW-0813">Transport</keyword>
<feature type="compositionally biased region" description="Polar residues" evidence="9">
    <location>
        <begin position="822"/>
        <end position="850"/>
    </location>
</feature>
<feature type="region of interest" description="Disordered" evidence="9">
    <location>
        <begin position="817"/>
        <end position="850"/>
    </location>
</feature>
<keyword evidence="4" id="KW-0547">Nucleotide-binding</keyword>
<dbReference type="InterPro" id="IPR003593">
    <property type="entry name" value="AAA+_ATPase"/>
</dbReference>
<dbReference type="InterPro" id="IPR017871">
    <property type="entry name" value="ABC_transporter-like_CS"/>
</dbReference>
<dbReference type="VEuPathDB" id="FungiDB:PV09_08575"/>
<feature type="transmembrane region" description="Helical" evidence="10">
    <location>
        <begin position="512"/>
        <end position="532"/>
    </location>
</feature>
<dbReference type="Pfam" id="PF00664">
    <property type="entry name" value="ABC_membrane"/>
    <property type="match status" value="1"/>
</dbReference>
<keyword evidence="5" id="KW-0067">ATP-binding</keyword>
<dbReference type="SUPFAM" id="SSF52540">
    <property type="entry name" value="P-loop containing nucleoside triphosphate hydrolases"/>
    <property type="match status" value="1"/>
</dbReference>
<evidence type="ECO:0000256" key="6">
    <source>
        <dbReference type="ARBA" id="ARBA00022989"/>
    </source>
</evidence>
<feature type="domain" description="ABC transmembrane type-1" evidence="12">
    <location>
        <begin position="264"/>
        <end position="541"/>
    </location>
</feature>
<evidence type="ECO:0000313" key="14">
    <source>
        <dbReference type="Proteomes" id="UP000053259"/>
    </source>
</evidence>
<dbReference type="CDD" id="cd18583">
    <property type="entry name" value="ABC_6TM_HMT1"/>
    <property type="match status" value="1"/>
</dbReference>
<dbReference type="OrthoDB" id="6500128at2759"/>
<dbReference type="GO" id="GO:0016887">
    <property type="term" value="F:ATP hydrolysis activity"/>
    <property type="evidence" value="ECO:0007669"/>
    <property type="project" value="InterPro"/>
</dbReference>
<feature type="transmembrane region" description="Helical" evidence="10">
    <location>
        <begin position="53"/>
        <end position="73"/>
    </location>
</feature>
<gene>
    <name evidence="13" type="ORF">PV09_08575</name>
</gene>
<evidence type="ECO:0000256" key="2">
    <source>
        <dbReference type="ARBA" id="ARBA00022448"/>
    </source>
</evidence>
<dbReference type="Pfam" id="PF00005">
    <property type="entry name" value="ABC_tran"/>
    <property type="match status" value="1"/>
</dbReference>
<keyword evidence="6 10" id="KW-1133">Transmembrane helix</keyword>
<evidence type="ECO:0000256" key="3">
    <source>
        <dbReference type="ARBA" id="ARBA00022692"/>
    </source>
</evidence>